<dbReference type="Proteomes" id="UP000585474">
    <property type="component" value="Unassembled WGS sequence"/>
</dbReference>
<gene>
    <name evidence="1" type="ORF">Acr_00g0004180</name>
</gene>
<keyword evidence="2" id="KW-1185">Reference proteome</keyword>
<protein>
    <submittedName>
        <fullName evidence="1">Uncharacterized protein</fullName>
    </submittedName>
</protein>
<evidence type="ECO:0000313" key="2">
    <source>
        <dbReference type="Proteomes" id="UP000585474"/>
    </source>
</evidence>
<dbReference type="EMBL" id="BJWL01000056">
    <property type="protein sequence ID" value="GFS28831.1"/>
    <property type="molecule type" value="Genomic_DNA"/>
</dbReference>
<dbReference type="AlphaFoldDB" id="A0A7J0D7E6"/>
<sequence length="315" mass="34357">MERGLPVLQIGTELETPQRMRFRLGNSFLSDLPHCRRKEPEQPLEEGNTARLSIRKRKSLAIASSPGQSSQRGVGSAKIDGKLPGLGFAISSVLSSVPCLDLFGFKVGVLFFHFQLSLPVPSSGSGLSSSCSIFLFPMSCHFPLLLHTKKVLSKEDFSSVFSYSFSSATDRSSRSSACLMCYSTGLAYCLSRGLSLLRFFTEDAGFDRLRKVSPIYLFGKKALLELGWLNLSLSLLKAGNRNVIPTLILTSGEDRGGFVPPGSDIGLSIASGSSAEIAGIEELDRCRRKARLRSSIFRGRKRAWDWRSAGKGKCG</sequence>
<proteinExistence type="predicted"/>
<name>A0A7J0D7E6_9ERIC</name>
<reference evidence="2" key="1">
    <citation type="submission" date="2019-07" db="EMBL/GenBank/DDBJ databases">
        <title>De Novo Assembly of kiwifruit Actinidia rufa.</title>
        <authorList>
            <person name="Sugita-Konishi S."/>
            <person name="Sato K."/>
            <person name="Mori E."/>
            <person name="Abe Y."/>
            <person name="Kisaki G."/>
            <person name="Hamano K."/>
            <person name="Suezawa K."/>
            <person name="Otani M."/>
            <person name="Fukuda T."/>
            <person name="Manabe T."/>
            <person name="Gomi K."/>
            <person name="Tabuchi M."/>
            <person name="Akimitsu K."/>
            <person name="Kataoka I."/>
        </authorList>
    </citation>
    <scope>NUCLEOTIDE SEQUENCE [LARGE SCALE GENOMIC DNA]</scope>
    <source>
        <strain evidence="2">cv. Fuchu</strain>
    </source>
</reference>
<organism evidence="1 2">
    <name type="scientific">Actinidia rufa</name>
    <dbReference type="NCBI Taxonomy" id="165716"/>
    <lineage>
        <taxon>Eukaryota</taxon>
        <taxon>Viridiplantae</taxon>
        <taxon>Streptophyta</taxon>
        <taxon>Embryophyta</taxon>
        <taxon>Tracheophyta</taxon>
        <taxon>Spermatophyta</taxon>
        <taxon>Magnoliopsida</taxon>
        <taxon>eudicotyledons</taxon>
        <taxon>Gunneridae</taxon>
        <taxon>Pentapetalae</taxon>
        <taxon>asterids</taxon>
        <taxon>Ericales</taxon>
        <taxon>Actinidiaceae</taxon>
        <taxon>Actinidia</taxon>
    </lineage>
</organism>
<comment type="caution">
    <text evidence="1">The sequence shown here is derived from an EMBL/GenBank/DDBJ whole genome shotgun (WGS) entry which is preliminary data.</text>
</comment>
<accession>A0A7J0D7E6</accession>
<evidence type="ECO:0000313" key="1">
    <source>
        <dbReference type="EMBL" id="GFS28831.1"/>
    </source>
</evidence>